<evidence type="ECO:0000313" key="2">
    <source>
        <dbReference type="Proteomes" id="UP001213771"/>
    </source>
</evidence>
<dbReference type="EMBL" id="JARAOX010000161">
    <property type="protein sequence ID" value="MDD9782662.1"/>
    <property type="molecule type" value="Genomic_DNA"/>
</dbReference>
<dbReference type="GO" id="GO:0016787">
    <property type="term" value="F:hydrolase activity"/>
    <property type="evidence" value="ECO:0007669"/>
    <property type="project" value="UniProtKB-KW"/>
</dbReference>
<organism evidence="1 2">
    <name type="scientific">Priestia megaterium</name>
    <name type="common">Bacillus megaterium</name>
    <dbReference type="NCBI Taxonomy" id="1404"/>
    <lineage>
        <taxon>Bacteria</taxon>
        <taxon>Bacillati</taxon>
        <taxon>Bacillota</taxon>
        <taxon>Bacilli</taxon>
        <taxon>Bacillales</taxon>
        <taxon>Bacillaceae</taxon>
        <taxon>Priestia</taxon>
    </lineage>
</organism>
<evidence type="ECO:0000313" key="1">
    <source>
        <dbReference type="EMBL" id="MDD9782662.1"/>
    </source>
</evidence>
<name>A0ABD4WR18_PRIMG</name>
<comment type="caution">
    <text evidence="1">The sequence shown here is derived from an EMBL/GenBank/DDBJ whole genome shotgun (WGS) entry which is preliminary data.</text>
</comment>
<dbReference type="RefSeq" id="WP_274588794.1">
    <property type="nucleotide sequence ID" value="NZ_JARAOX010000161.1"/>
</dbReference>
<reference evidence="1 2" key="1">
    <citation type="submission" date="2023-02" db="EMBL/GenBank/DDBJ databases">
        <authorList>
            <person name="Olszewska D."/>
        </authorList>
    </citation>
    <scope>NUCLEOTIDE SEQUENCE [LARGE SCALE GENOMIC DNA]</scope>
    <source>
        <strain evidence="1 2">FDU301</strain>
    </source>
</reference>
<gene>
    <name evidence="1" type="ORF">PVE99_09635</name>
</gene>
<dbReference type="AlphaFoldDB" id="A0ABD4WR18"/>
<dbReference type="InterPro" id="IPR036514">
    <property type="entry name" value="SGNH_hydro_sf"/>
</dbReference>
<proteinExistence type="predicted"/>
<keyword evidence="1" id="KW-0378">Hydrolase</keyword>
<accession>A0ABD4WR18</accession>
<sequence>MKAMVGVIVAAAVLCGAVIYGGTQHWQERAEAQVQARETKAHVVHKEKQFSDVSTYTRNLPDFITRQIESAIANKKPLTLVLATSAKETGWPQQLKKELEATYGRDVFNVKTLSYGSQTTGELLSSHIADQINQLQPNIILFEAPLKNDYQKLTLDDTLKNTDELIHQLKDLKKTLMLQPSQPYISQTESYEEGVEAIRGVAEENWVHYLNHSLIWPFHLGEYINKNDGRLTKRGGEVWGAYLINWFTDKEKWIKP</sequence>
<dbReference type="Gene3D" id="3.40.50.1110">
    <property type="entry name" value="SGNH hydrolase"/>
    <property type="match status" value="1"/>
</dbReference>
<dbReference type="SUPFAM" id="SSF52266">
    <property type="entry name" value="SGNH hydrolase"/>
    <property type="match status" value="1"/>
</dbReference>
<dbReference type="Proteomes" id="UP001213771">
    <property type="component" value="Unassembled WGS sequence"/>
</dbReference>
<protein>
    <submittedName>
        <fullName evidence="1">SGNH/GDSL hydrolase family protein</fullName>
    </submittedName>
</protein>